<protein>
    <submittedName>
        <fullName evidence="3">3-oxoacyl-[acyl-carrier protein] reductase (EC)</fullName>
        <ecNumber evidence="3">1.1.1.100</ecNumber>
    </submittedName>
</protein>
<keyword evidence="4" id="KW-1185">Reference proteome</keyword>
<dbReference type="EC" id="1.1.1.100" evidence="3"/>
<dbReference type="Proteomes" id="UP000399805">
    <property type="component" value="Unassembled WGS sequence"/>
</dbReference>
<reference evidence="3 4" key="1">
    <citation type="submission" date="2019-09" db="EMBL/GenBank/DDBJ databases">
        <authorList>
            <person name="Leyn A S."/>
        </authorList>
    </citation>
    <scope>NUCLEOTIDE SEQUENCE [LARGE SCALE GENOMIC DNA]</scope>
    <source>
        <strain evidence="3">AA231_1</strain>
    </source>
</reference>
<evidence type="ECO:0000313" key="4">
    <source>
        <dbReference type="Proteomes" id="UP000399805"/>
    </source>
</evidence>
<dbReference type="PANTHER" id="PTHR43639:SF1">
    <property type="entry name" value="SHORT-CHAIN DEHYDROGENASE_REDUCTASE FAMILY PROTEIN"/>
    <property type="match status" value="1"/>
</dbReference>
<dbReference type="GO" id="GO:0004316">
    <property type="term" value="F:3-oxoacyl-[acyl-carrier-protein] reductase (NADPH) activity"/>
    <property type="evidence" value="ECO:0007669"/>
    <property type="project" value="UniProtKB-EC"/>
</dbReference>
<dbReference type="CDD" id="cd05233">
    <property type="entry name" value="SDR_c"/>
    <property type="match status" value="1"/>
</dbReference>
<dbReference type="PANTHER" id="PTHR43639">
    <property type="entry name" value="OXIDOREDUCTASE, SHORT-CHAIN DEHYDROGENASE/REDUCTASE FAMILY (AFU_ORTHOLOGUE AFUA_5G02870)"/>
    <property type="match status" value="1"/>
</dbReference>
<dbReference type="FunFam" id="3.40.50.720:FF:000084">
    <property type="entry name" value="Short-chain dehydrogenase reductase"/>
    <property type="match status" value="1"/>
</dbReference>
<gene>
    <name evidence="3" type="ORF">AA23TX_03138</name>
</gene>
<dbReference type="InterPro" id="IPR036291">
    <property type="entry name" value="NAD(P)-bd_dom_sf"/>
</dbReference>
<dbReference type="Gene3D" id="3.40.50.720">
    <property type="entry name" value="NAD(P)-binding Rossmann-like Domain"/>
    <property type="match status" value="1"/>
</dbReference>
<dbReference type="PRINTS" id="PR00080">
    <property type="entry name" value="SDRFAMILY"/>
</dbReference>
<dbReference type="AlphaFoldDB" id="A0A6I8LQB3"/>
<dbReference type="InterPro" id="IPR002347">
    <property type="entry name" value="SDR_fam"/>
</dbReference>
<sequence length="255" mass="26377">MTGQRGVLVTGGSRGIGRATAVAFAARGYRVAVHYATRRDDAETTLRELAGSGHTCVAGDLGDPAAARQVVDEAIATLGRVDVLVNNAAQAPTEQTRHAVAEVGYDQWVAVWRRTVDVNLLGAANVTWAVARHLIEDGRPGSVVNVGSRGAFRGEPEHPAYGASKAALHAFGQSMAIALAPHRISVTSVAPGFVATERQEAKLAGPGGEALRDQSPFGRVGTAEDVAAAIVHLASPEAAWSSGAILDVNGASHLR</sequence>
<evidence type="ECO:0000313" key="3">
    <source>
        <dbReference type="EMBL" id="VVJ18117.1"/>
    </source>
</evidence>
<dbReference type="SUPFAM" id="SSF51735">
    <property type="entry name" value="NAD(P)-binding Rossmann-fold domains"/>
    <property type="match status" value="1"/>
</dbReference>
<dbReference type="Pfam" id="PF13561">
    <property type="entry name" value="adh_short_C2"/>
    <property type="match status" value="1"/>
</dbReference>
<dbReference type="PRINTS" id="PR00081">
    <property type="entry name" value="GDHRDH"/>
</dbReference>
<dbReference type="RefSeq" id="WP_155543182.1">
    <property type="nucleotide sequence ID" value="NZ_CABVGP010000001.1"/>
</dbReference>
<dbReference type="EMBL" id="CABVGP010000001">
    <property type="protein sequence ID" value="VVJ18117.1"/>
    <property type="molecule type" value="Genomic_DNA"/>
</dbReference>
<comment type="similarity">
    <text evidence="1">Belongs to the short-chain dehydrogenases/reductases (SDR) family.</text>
</comment>
<proteinExistence type="inferred from homology"/>
<dbReference type="InterPro" id="IPR020904">
    <property type="entry name" value="Sc_DH/Rdtase_CS"/>
</dbReference>
<accession>A0A6I8LQB3</accession>
<organism evidence="3 4">
    <name type="scientific">Amycolatopsis camponoti</name>
    <dbReference type="NCBI Taxonomy" id="2606593"/>
    <lineage>
        <taxon>Bacteria</taxon>
        <taxon>Bacillati</taxon>
        <taxon>Actinomycetota</taxon>
        <taxon>Actinomycetes</taxon>
        <taxon>Pseudonocardiales</taxon>
        <taxon>Pseudonocardiaceae</taxon>
        <taxon>Amycolatopsis</taxon>
    </lineage>
</organism>
<evidence type="ECO:0000256" key="2">
    <source>
        <dbReference type="ARBA" id="ARBA00023002"/>
    </source>
</evidence>
<dbReference type="PROSITE" id="PS00061">
    <property type="entry name" value="ADH_SHORT"/>
    <property type="match status" value="1"/>
</dbReference>
<evidence type="ECO:0000256" key="1">
    <source>
        <dbReference type="ARBA" id="ARBA00006484"/>
    </source>
</evidence>
<keyword evidence="2 3" id="KW-0560">Oxidoreductase</keyword>
<name>A0A6I8LQB3_9PSEU</name>